<dbReference type="Proteomes" id="UP000887577">
    <property type="component" value="Unplaced"/>
</dbReference>
<reference evidence="2" key="1">
    <citation type="submission" date="2022-11" db="UniProtKB">
        <authorList>
            <consortium name="WormBaseParasite"/>
        </authorList>
    </citation>
    <scope>IDENTIFICATION</scope>
</reference>
<sequence>MIFVIKCKYHPLTAEKIVKEKFREICEKYDIFWHFPSEEIIMLNGTLFNLKPNVKEGECIAVMVAGLHVPCRIVKRVGKYFSMVDSYDFTIPELSNSKHTISIKHKLKHVIFVNYSTDGKYFKDFGLVDSIDKIRKAFSGVEVSFLEKNIHDAGVDAMPGMIRYLMDGKEPEYMTRYFCETEFTLSSLIKCKNGDPLPFDKTVIYDVKKNNFITLCETKSGCIKRIDLNKYNAAKVKITFELDIDMFYNLQIEPIGPTLPQEPLERTLKEKLNIQLNDKAKIVFTQNYFSLFILKKGKKKVVCLPVSIFIIFVIP</sequence>
<evidence type="ECO:0000313" key="1">
    <source>
        <dbReference type="Proteomes" id="UP000887577"/>
    </source>
</evidence>
<keyword evidence="1" id="KW-1185">Reference proteome</keyword>
<dbReference type="AlphaFoldDB" id="A0A914XU04"/>
<protein>
    <submittedName>
        <fullName evidence="2">Uncharacterized protein</fullName>
    </submittedName>
</protein>
<organism evidence="1 2">
    <name type="scientific">Panagrolaimus superbus</name>
    <dbReference type="NCBI Taxonomy" id="310955"/>
    <lineage>
        <taxon>Eukaryota</taxon>
        <taxon>Metazoa</taxon>
        <taxon>Ecdysozoa</taxon>
        <taxon>Nematoda</taxon>
        <taxon>Chromadorea</taxon>
        <taxon>Rhabditida</taxon>
        <taxon>Tylenchina</taxon>
        <taxon>Panagrolaimomorpha</taxon>
        <taxon>Panagrolaimoidea</taxon>
        <taxon>Panagrolaimidae</taxon>
        <taxon>Panagrolaimus</taxon>
    </lineage>
</organism>
<dbReference type="WBParaSite" id="PSU_v2.g11438.t1">
    <property type="protein sequence ID" value="PSU_v2.g11438.t1"/>
    <property type="gene ID" value="PSU_v2.g11438"/>
</dbReference>
<proteinExistence type="predicted"/>
<evidence type="ECO:0000313" key="2">
    <source>
        <dbReference type="WBParaSite" id="PSU_v2.g11438.t1"/>
    </source>
</evidence>
<accession>A0A914XU04</accession>
<name>A0A914XU04_9BILA</name>